<dbReference type="SUPFAM" id="SSF142433">
    <property type="entry name" value="CinA-like"/>
    <property type="match status" value="1"/>
</dbReference>
<reference evidence="3" key="1">
    <citation type="journal article" date="2009" name="PLoS ONE">
        <title>Methylobacterium genome sequences: a reference blueprint to investigate microbial metabolism of C1 compounds from natural and industrial sources.</title>
        <authorList>
            <person name="Vuilleumier S."/>
            <person name="Chistoserdova L."/>
            <person name="Lee M.-C."/>
            <person name="Bringel F."/>
            <person name="Lajus A."/>
            <person name="Zhou Y."/>
            <person name="Gourion B."/>
            <person name="Barbe V."/>
            <person name="Chang J."/>
            <person name="Cruveiller S."/>
            <person name="Dossat C."/>
            <person name="Gillett W."/>
            <person name="Gruffaz C."/>
            <person name="Haugen E."/>
            <person name="Hourcade E."/>
            <person name="Levy R."/>
            <person name="Mangenot S."/>
            <person name="Muller E."/>
            <person name="Nadalig T."/>
            <person name="Pagni M."/>
            <person name="Penny C."/>
            <person name="Peyraud R."/>
            <person name="Robinson D.G."/>
            <person name="Roche D."/>
            <person name="Rouy Z."/>
            <person name="Saenampechek C."/>
            <person name="Salvignol G."/>
            <person name="Vallenet D."/>
            <person name="Wu Z."/>
            <person name="Marx C.J."/>
            <person name="Vorholt J.A."/>
            <person name="Olson M.V."/>
            <person name="Kaul R."/>
            <person name="Weissenbach J."/>
            <person name="Medigue C."/>
            <person name="Lidstrom M.E."/>
        </authorList>
    </citation>
    <scope>NUCLEOTIDE SEQUENCE [LARGE SCALE GENOMIC DNA]</scope>
    <source>
        <strain evidence="3">DSM 6343 / CIP 106787 / DM4</strain>
    </source>
</reference>
<dbReference type="InterPro" id="IPR008136">
    <property type="entry name" value="CinA_C"/>
</dbReference>
<evidence type="ECO:0000313" key="3">
    <source>
        <dbReference type="Proteomes" id="UP000008070"/>
    </source>
</evidence>
<accession>C7C8T3</accession>
<feature type="domain" description="CinA C-terminal" evidence="1">
    <location>
        <begin position="11"/>
        <end position="162"/>
    </location>
</feature>
<dbReference type="AlphaFoldDB" id="C7C8T3"/>
<evidence type="ECO:0000259" key="1">
    <source>
        <dbReference type="Pfam" id="PF02464"/>
    </source>
</evidence>
<dbReference type="Gene3D" id="3.90.950.20">
    <property type="entry name" value="CinA-like"/>
    <property type="match status" value="1"/>
</dbReference>
<dbReference type="HOGENOM" id="CLU_030805_1_1_5"/>
<dbReference type="NCBIfam" id="TIGR00199">
    <property type="entry name" value="PncC_domain"/>
    <property type="match status" value="1"/>
</dbReference>
<dbReference type="KEGG" id="mdi:METDI3584"/>
<dbReference type="EMBL" id="FP103042">
    <property type="protein sequence ID" value="CAX25224.1"/>
    <property type="molecule type" value="Genomic_DNA"/>
</dbReference>
<evidence type="ECO:0000313" key="2">
    <source>
        <dbReference type="EMBL" id="CAX25224.1"/>
    </source>
</evidence>
<dbReference type="Pfam" id="PF02464">
    <property type="entry name" value="CinA"/>
    <property type="match status" value="1"/>
</dbReference>
<dbReference type="RefSeq" id="WP_015823126.1">
    <property type="nucleotide sequence ID" value="NC_012988.1"/>
</dbReference>
<proteinExistence type="predicted"/>
<organism evidence="2 3">
    <name type="scientific">Methylorubrum extorquens (strain DSM 6343 / CIP 106787 / DM4)</name>
    <name type="common">Methylobacterium extorquens</name>
    <dbReference type="NCBI Taxonomy" id="661410"/>
    <lineage>
        <taxon>Bacteria</taxon>
        <taxon>Pseudomonadati</taxon>
        <taxon>Pseudomonadota</taxon>
        <taxon>Alphaproteobacteria</taxon>
        <taxon>Hyphomicrobiales</taxon>
        <taxon>Methylobacteriaceae</taxon>
        <taxon>Methylorubrum</taxon>
    </lineage>
</organism>
<gene>
    <name evidence="2" type="ORF">METD_I3584</name>
</gene>
<name>C7C8T3_METED</name>
<dbReference type="Proteomes" id="UP000008070">
    <property type="component" value="Chromosome"/>
</dbReference>
<dbReference type="GeneID" id="72990464"/>
<sequence>MIEDAALLARAEALVRAYAAAGRRIATAESCTGGLVAGLLTAVPGSSAVVERGFVTYSNEAKAESIGVPMDLIAAHGAVSEPVARAMAEGALAASHADVAVSVTGIAGPGGGSDAKPVGLVHFGLAVKDGPTRHVERRFGDPGRAEIRRLSVVQALMLLEEAVGLRPGTPSDKDL</sequence>
<dbReference type="InterPro" id="IPR036653">
    <property type="entry name" value="CinA-like_C"/>
</dbReference>
<protein>
    <submittedName>
        <fullName evidence="2">CinA (Competence-damaged protein) family protein</fullName>
    </submittedName>
</protein>